<dbReference type="Proteomes" id="UP000006878">
    <property type="component" value="Chromosome"/>
</dbReference>
<feature type="region of interest" description="Disordered" evidence="1">
    <location>
        <begin position="1"/>
        <end position="50"/>
    </location>
</feature>
<keyword evidence="3" id="KW-1185">Reference proteome</keyword>
<reference evidence="3" key="1">
    <citation type="journal article" date="2010" name="PLoS ONE">
        <title>The Arthrobacter arilaitensis Re117 genome sequence reveals its genetic adaptation to the surface of cheese.</title>
        <authorList>
            <person name="Monnet C."/>
            <person name="Loux V."/>
            <person name="Gibrat J.F."/>
            <person name="Spinnler E."/>
            <person name="Barbe V."/>
            <person name="Vacherie B."/>
            <person name="Gavory F."/>
            <person name="Gourbeyre E."/>
            <person name="Siguier P."/>
            <person name="Chandler M."/>
            <person name="Elleuch R."/>
            <person name="Irlinger F."/>
            <person name="Vallaeys T."/>
        </authorList>
    </citation>
    <scope>NUCLEOTIDE SEQUENCE</scope>
    <source>
        <strain evidence="3">DSM 16368 / CIP 108037 / IAM 15318 / JCM 13566 / Re117</strain>
    </source>
</reference>
<gene>
    <name evidence="2" type="ordered locus">AARI_03860</name>
</gene>
<evidence type="ECO:0000313" key="2">
    <source>
        <dbReference type="EMBL" id="CBT74622.1"/>
    </source>
</evidence>
<name>A0ABP1TZT0_GLUAR</name>
<accession>A0ABP1TZT0</accession>
<feature type="region of interest" description="Disordered" evidence="1">
    <location>
        <begin position="120"/>
        <end position="144"/>
    </location>
</feature>
<evidence type="ECO:0000313" key="3">
    <source>
        <dbReference type="Proteomes" id="UP000006878"/>
    </source>
</evidence>
<protein>
    <submittedName>
        <fullName evidence="2">Uncharacterized protein</fullName>
    </submittedName>
</protein>
<dbReference type="GeneID" id="303187118"/>
<proteinExistence type="predicted"/>
<sequence>MNTKQPAHVTYETEPPQTTSRATEPGTAGGSPHEDVSELARRNDPSLKSRTVTARGVDRFDPRSVAWMRLSDALSASTAQLAGRGISFEAELHRRIRRFPVQTVAASRTAISNRVSKLPPLSAFGRPRPHGVSAPQRSGVGMAR</sequence>
<organism evidence="2 3">
    <name type="scientific">Glutamicibacter arilaitensis (strain DSM 16368 / CIP 108037 / IAM 15318 / JCM 13566 / NCIMB 14258 / Re117)</name>
    <name type="common">Arthrobacter arilaitensis</name>
    <dbReference type="NCBI Taxonomy" id="861360"/>
    <lineage>
        <taxon>Bacteria</taxon>
        <taxon>Bacillati</taxon>
        <taxon>Actinomycetota</taxon>
        <taxon>Actinomycetes</taxon>
        <taxon>Micrococcales</taxon>
        <taxon>Micrococcaceae</taxon>
        <taxon>Glutamicibacter</taxon>
    </lineage>
</organism>
<evidence type="ECO:0000256" key="1">
    <source>
        <dbReference type="SAM" id="MobiDB-lite"/>
    </source>
</evidence>
<dbReference type="EMBL" id="FQ311875">
    <property type="protein sequence ID" value="CBT74622.1"/>
    <property type="molecule type" value="Genomic_DNA"/>
</dbReference>
<reference evidence="3" key="2">
    <citation type="submission" date="2010-07" db="EMBL/GenBank/DDBJ databases">
        <title>Complete genome sequence of Arthrobacter arilaitensis (strain DSM 16368 / CIP 108037 / JCM 13566 / Re117).</title>
        <authorList>
            <person name="Genoscope."/>
        </authorList>
    </citation>
    <scope>NUCLEOTIDE SEQUENCE [LARGE SCALE GENOMIC DNA]</scope>
    <source>
        <strain evidence="3">DSM 16368 / CIP 108037 / IAM 15318 / JCM 13566 / Re117</strain>
    </source>
</reference>
<feature type="compositionally biased region" description="Basic and acidic residues" evidence="1">
    <location>
        <begin position="32"/>
        <end position="47"/>
    </location>
</feature>
<dbReference type="RefSeq" id="WP_013347775.1">
    <property type="nucleotide sequence ID" value="NC_014550.1"/>
</dbReference>